<evidence type="ECO:0000256" key="8">
    <source>
        <dbReference type="ARBA" id="ARBA00031924"/>
    </source>
</evidence>
<dbReference type="GO" id="GO:0005811">
    <property type="term" value="C:lipid droplet"/>
    <property type="evidence" value="ECO:0007669"/>
    <property type="project" value="UniProtKB-SubCell"/>
</dbReference>
<dbReference type="GO" id="GO:0042632">
    <property type="term" value="P:cholesterol homeostasis"/>
    <property type="evidence" value="ECO:0007669"/>
    <property type="project" value="UniProtKB-ARBA"/>
</dbReference>
<dbReference type="GO" id="GO:0019915">
    <property type="term" value="P:lipid storage"/>
    <property type="evidence" value="ECO:0007669"/>
    <property type="project" value="InterPro"/>
</dbReference>
<keyword evidence="6" id="KW-0378">Hydrolase</keyword>
<proteinExistence type="inferred from homology"/>
<evidence type="ECO:0000256" key="6">
    <source>
        <dbReference type="ARBA" id="ARBA00022801"/>
    </source>
</evidence>
<dbReference type="PANTHER" id="PTHR13390:SF0">
    <property type="entry name" value="LIPID DROPLET-ASSOCIATED HYDROLASE"/>
    <property type="match status" value="1"/>
</dbReference>
<dbReference type="PANTHER" id="PTHR13390">
    <property type="entry name" value="LIPASE"/>
    <property type="match status" value="1"/>
</dbReference>
<comment type="caution">
    <text evidence="11">The sequence shown here is derived from an EMBL/GenBank/DDBJ whole genome shotgun (WGS) entry which is preliminary data.</text>
</comment>
<dbReference type="OrthoDB" id="448051at2759"/>
<evidence type="ECO:0000256" key="2">
    <source>
        <dbReference type="ARBA" id="ARBA00004502"/>
    </source>
</evidence>
<evidence type="ECO:0000256" key="9">
    <source>
        <dbReference type="ARBA" id="ARBA00039150"/>
    </source>
</evidence>
<sequence>MDEARYWKCNKLYWAASMNSDSKEQDLIREEFIYISGALTQILRCGPWEDLWNDKSAPRLLFLVIPGNPGLAGFYRTFIETLYCSLNQQYPVWVISHGGHCKIPDEIKRKEEMVLNDIDDVFGLQGQVEHKLKFLQKYVPKDVKLVLIGHSAGCYFALKIMKQSPELEILRSILLFPTIERMAESPQGKIMTPLLCQLRYILYMPIYLATLLPERVKRFLVCFALNQQTPYDETIVTTSMDMLNMDCIANIMYLASQEMRSIVERDNSTVKKHLNKLIFYYGTTDKWCPLQYYEEMKMEFPEGDIRICEKGIRHSFVLDSSKEMAEMVTGWIQNDLAKL</sequence>
<dbReference type="Gene3D" id="3.40.50.1820">
    <property type="entry name" value="alpha/beta hydrolase"/>
    <property type="match status" value="1"/>
</dbReference>
<dbReference type="SUPFAM" id="SSF53474">
    <property type="entry name" value="alpha/beta-Hydrolases"/>
    <property type="match status" value="1"/>
</dbReference>
<dbReference type="AlphaFoldDB" id="V8PFV9"/>
<dbReference type="FunFam" id="3.40.50.1820:FF:000068">
    <property type="entry name" value="Lipid droplet associated hydrolase"/>
    <property type="match status" value="1"/>
</dbReference>
<dbReference type="GO" id="GO:0005783">
    <property type="term" value="C:endoplasmic reticulum"/>
    <property type="evidence" value="ECO:0007669"/>
    <property type="project" value="UniProtKB-SubCell"/>
</dbReference>
<dbReference type="Proteomes" id="UP000018936">
    <property type="component" value="Unassembled WGS sequence"/>
</dbReference>
<evidence type="ECO:0000256" key="3">
    <source>
        <dbReference type="ARBA" id="ARBA00008300"/>
    </source>
</evidence>
<evidence type="ECO:0000256" key="1">
    <source>
        <dbReference type="ARBA" id="ARBA00004240"/>
    </source>
</evidence>
<accession>V8PFV9</accession>
<keyword evidence="7" id="KW-0256">Endoplasmic reticulum</keyword>
<dbReference type="InterPro" id="IPR019363">
    <property type="entry name" value="LDAH"/>
</dbReference>
<gene>
    <name evidence="11" type="ORF">L345_01402</name>
</gene>
<dbReference type="GO" id="GO:0035356">
    <property type="term" value="P:intracellular triglyceride homeostasis"/>
    <property type="evidence" value="ECO:0007669"/>
    <property type="project" value="UniProtKB-ARBA"/>
</dbReference>
<organism evidence="11 12">
    <name type="scientific">Ophiophagus hannah</name>
    <name type="common">King cobra</name>
    <name type="synonym">Naja hannah</name>
    <dbReference type="NCBI Taxonomy" id="8665"/>
    <lineage>
        <taxon>Eukaryota</taxon>
        <taxon>Metazoa</taxon>
        <taxon>Chordata</taxon>
        <taxon>Craniata</taxon>
        <taxon>Vertebrata</taxon>
        <taxon>Euteleostomi</taxon>
        <taxon>Lepidosauria</taxon>
        <taxon>Squamata</taxon>
        <taxon>Bifurcata</taxon>
        <taxon>Unidentata</taxon>
        <taxon>Episquamata</taxon>
        <taxon>Toxicofera</taxon>
        <taxon>Serpentes</taxon>
        <taxon>Colubroidea</taxon>
        <taxon>Elapidae</taxon>
        <taxon>Elapinae</taxon>
        <taxon>Ophiophagus</taxon>
    </lineage>
</organism>
<comment type="catalytic activity">
    <reaction evidence="10">
        <text>a cholesterol ester + H2O = cholesterol + a fatty acid + H(+)</text>
        <dbReference type="Rhea" id="RHEA:36403"/>
        <dbReference type="ChEBI" id="CHEBI:15377"/>
        <dbReference type="ChEBI" id="CHEBI:15378"/>
        <dbReference type="ChEBI" id="CHEBI:16113"/>
        <dbReference type="ChEBI" id="CHEBI:17002"/>
        <dbReference type="ChEBI" id="CHEBI:28868"/>
        <dbReference type="EC" id="3.1.1.13"/>
    </reaction>
    <physiologicalReaction direction="left-to-right" evidence="10">
        <dbReference type="Rhea" id="RHEA:36404"/>
    </physiologicalReaction>
</comment>
<evidence type="ECO:0000256" key="7">
    <source>
        <dbReference type="ARBA" id="ARBA00022824"/>
    </source>
</evidence>
<evidence type="ECO:0000256" key="10">
    <source>
        <dbReference type="ARBA" id="ARBA00049527"/>
    </source>
</evidence>
<evidence type="ECO:0000256" key="5">
    <source>
        <dbReference type="ARBA" id="ARBA00022677"/>
    </source>
</evidence>
<name>V8PFV9_OPHHA</name>
<reference evidence="11 12" key="1">
    <citation type="journal article" date="2013" name="Proc. Natl. Acad. Sci. U.S.A.">
        <title>The king cobra genome reveals dynamic gene evolution and adaptation in the snake venom system.</title>
        <authorList>
            <person name="Vonk F.J."/>
            <person name="Casewell N.R."/>
            <person name="Henkel C.V."/>
            <person name="Heimberg A.M."/>
            <person name="Jansen H.J."/>
            <person name="McCleary R.J."/>
            <person name="Kerkkamp H.M."/>
            <person name="Vos R.A."/>
            <person name="Guerreiro I."/>
            <person name="Calvete J.J."/>
            <person name="Wuster W."/>
            <person name="Woods A.E."/>
            <person name="Logan J.M."/>
            <person name="Harrison R.A."/>
            <person name="Castoe T.A."/>
            <person name="de Koning A.P."/>
            <person name="Pollock D.D."/>
            <person name="Yandell M."/>
            <person name="Calderon D."/>
            <person name="Renjifo C."/>
            <person name="Currier R.B."/>
            <person name="Salgado D."/>
            <person name="Pla D."/>
            <person name="Sanz L."/>
            <person name="Hyder A.S."/>
            <person name="Ribeiro J.M."/>
            <person name="Arntzen J.W."/>
            <person name="van den Thillart G.E."/>
            <person name="Boetzer M."/>
            <person name="Pirovano W."/>
            <person name="Dirks R.P."/>
            <person name="Spaink H.P."/>
            <person name="Duboule D."/>
            <person name="McGlinn E."/>
            <person name="Kini R.M."/>
            <person name="Richardson M.K."/>
        </authorList>
    </citation>
    <scope>NUCLEOTIDE SEQUENCE</scope>
    <source>
        <tissue evidence="11">Blood</tissue>
    </source>
</reference>
<comment type="subcellular location">
    <subcellularLocation>
        <location evidence="1">Endoplasmic reticulum</location>
    </subcellularLocation>
    <subcellularLocation>
        <location evidence="2">Lipid droplet</location>
    </subcellularLocation>
</comment>
<comment type="similarity">
    <text evidence="3">Belongs to the AB hydrolase superfamily. LDAH family.</text>
</comment>
<dbReference type="EMBL" id="AZIM01000180">
    <property type="protein sequence ID" value="ETE72772.1"/>
    <property type="molecule type" value="Genomic_DNA"/>
</dbReference>
<protein>
    <recommendedName>
        <fullName evidence="4">Lipid droplet-associated hydrolase</fullName>
        <ecNumber evidence="9">3.1.1.13</ecNumber>
    </recommendedName>
    <alternativeName>
        <fullName evidence="8">Lipid droplet-associated serine hydrolase</fullName>
    </alternativeName>
</protein>
<keyword evidence="12" id="KW-1185">Reference proteome</keyword>
<feature type="non-terminal residue" evidence="11">
    <location>
        <position position="1"/>
    </location>
</feature>
<dbReference type="EC" id="3.1.1.13" evidence="9"/>
<evidence type="ECO:0000256" key="4">
    <source>
        <dbReference type="ARBA" id="ARBA00019242"/>
    </source>
</evidence>
<dbReference type="GO" id="GO:0004771">
    <property type="term" value="F:sterol ester esterase activity"/>
    <property type="evidence" value="ECO:0007669"/>
    <property type="project" value="UniProtKB-EC"/>
</dbReference>
<evidence type="ECO:0000313" key="12">
    <source>
        <dbReference type="Proteomes" id="UP000018936"/>
    </source>
</evidence>
<keyword evidence="5" id="KW-0551">Lipid droplet</keyword>
<evidence type="ECO:0000313" key="11">
    <source>
        <dbReference type="EMBL" id="ETE72772.1"/>
    </source>
</evidence>
<dbReference type="InterPro" id="IPR029058">
    <property type="entry name" value="AB_hydrolase_fold"/>
</dbReference>
<dbReference type="GO" id="GO:0160077">
    <property type="term" value="P:lipid droplet fusion"/>
    <property type="evidence" value="ECO:0007669"/>
    <property type="project" value="UniProtKB-ARBA"/>
</dbReference>
<dbReference type="Pfam" id="PF10230">
    <property type="entry name" value="LIDHydrolase"/>
    <property type="match status" value="1"/>
</dbReference>